<dbReference type="SMART" id="SM00530">
    <property type="entry name" value="HTH_XRE"/>
    <property type="match status" value="1"/>
</dbReference>
<dbReference type="GO" id="GO:0003677">
    <property type="term" value="F:DNA binding"/>
    <property type="evidence" value="ECO:0007669"/>
    <property type="project" value="InterPro"/>
</dbReference>
<evidence type="ECO:0000313" key="2">
    <source>
        <dbReference type="EMBL" id="AXQ68236.1"/>
    </source>
</evidence>
<evidence type="ECO:0000259" key="1">
    <source>
        <dbReference type="PROSITE" id="PS50943"/>
    </source>
</evidence>
<dbReference type="Proteomes" id="UP000258997">
    <property type="component" value="Segment"/>
</dbReference>
<name>A0A385E930_9CAUD</name>
<evidence type="ECO:0000313" key="3">
    <source>
        <dbReference type="Proteomes" id="UP000258997"/>
    </source>
</evidence>
<dbReference type="CDD" id="cd00093">
    <property type="entry name" value="HTH_XRE"/>
    <property type="match status" value="1"/>
</dbReference>
<gene>
    <name evidence="2" type="ORF">CcrBL10_gp032</name>
</gene>
<feature type="domain" description="HTH cro/C1-type" evidence="1">
    <location>
        <begin position="7"/>
        <end position="60"/>
    </location>
</feature>
<dbReference type="Pfam" id="PF01381">
    <property type="entry name" value="HTH_3"/>
    <property type="match status" value="1"/>
</dbReference>
<sequence>MTRAQCKAARLLLGWTQGMLADAAGCAVSTVADFERRARRTDREIVARMVDAFSRRGVRFTRTSVIHPPFKA</sequence>
<proteinExistence type="predicted"/>
<dbReference type="PROSITE" id="PS50943">
    <property type="entry name" value="HTH_CROC1"/>
    <property type="match status" value="1"/>
</dbReference>
<dbReference type="Gene3D" id="1.10.260.40">
    <property type="entry name" value="lambda repressor-like DNA-binding domains"/>
    <property type="match status" value="1"/>
</dbReference>
<dbReference type="InterPro" id="IPR010982">
    <property type="entry name" value="Lambda_DNA-bd_dom_sf"/>
</dbReference>
<dbReference type="InterPro" id="IPR001387">
    <property type="entry name" value="Cro/C1-type_HTH"/>
</dbReference>
<keyword evidence="3" id="KW-1185">Reference proteome</keyword>
<protein>
    <recommendedName>
        <fullName evidence="1">HTH cro/C1-type domain-containing protein</fullName>
    </recommendedName>
</protein>
<dbReference type="EMBL" id="MH588544">
    <property type="protein sequence ID" value="AXQ68236.1"/>
    <property type="molecule type" value="Genomic_DNA"/>
</dbReference>
<accession>A0A385E930</accession>
<organism evidence="2 3">
    <name type="scientific">Caulobacter phage CcrBL10</name>
    <dbReference type="NCBI Taxonomy" id="2283269"/>
    <lineage>
        <taxon>Viruses</taxon>
        <taxon>Duplodnaviria</taxon>
        <taxon>Heunggongvirae</taxon>
        <taxon>Uroviricota</taxon>
        <taxon>Caudoviricetes</taxon>
        <taxon>Jeanschmidtviridae</taxon>
        <taxon>Poindextervirus</taxon>
        <taxon>Poindextervirus BL10</taxon>
    </lineage>
</organism>
<dbReference type="SUPFAM" id="SSF47413">
    <property type="entry name" value="lambda repressor-like DNA-binding domains"/>
    <property type="match status" value="1"/>
</dbReference>
<reference evidence="2 3" key="1">
    <citation type="submission" date="2018-07" db="EMBL/GenBank/DDBJ databases">
        <title>Giant CbK-like Caulobacter bacteriophages have genetically divergent genomes.</title>
        <authorList>
            <person name="Wilson K.M."/>
            <person name="Ely B."/>
        </authorList>
    </citation>
    <scope>NUCLEOTIDE SEQUENCE [LARGE SCALE GENOMIC DNA]</scope>
</reference>